<sequence>MTKKSRCTNLKLFLLTASAIVLEIFPHSRASDVTVVNYLSQYILENTSVPRVDILFEPSEEPASLATALALNLSGNFSVEKITPRFDRLENYTRAEEIPLELIIKHVSARRDLAIGVLDIRGDYNIFKKLKNQLERFARVSIANYRPKCLLILINHGWNKFENILRLAWTRGFLDFTIVEMIKNSPNKSNSLAPRPDENETAVVHMLNPFFEEYTKSLLTADTDLFPKKTKDLNGYSFRIDAFLYQEEEYKIKNPPKLNIGHDHQLLLAIAEKLNVTAYLLWDSPGRPKRNDSSIGTPIYSVGFIDLEFYSNDRWLITSFANRNLEFFRDAPSKLFLPTMTTFNLLVKQPIKISQIKLSKEAVLAYGALLLTGVFFASYARVLGFKVKNWSIINITMAQMGGLLENRGPMSERIYLITMYVTTFIVTTIASDYILEMFMYHKEVHNFKTLEELINSDIPLLMDARDFDLLRHNEGDDVVEKILNRSERVELSDGYGGFCGSNVMYGKVDDSINLCIIGARDNIPVLKLEGEWYIDRIEEPLKMWIPILFFTRFTYLEDEFRLHIVRFQETGFLEYWAKQEQRDLISHTLERRGDPSLLTQRLPADQPGTEEAAPLKYQLRAIMVIGSCLSFIALVCEIIWSRFLRKTKIGKLMREFNRYSCDSLVLRGREPNKTSRSN</sequence>
<evidence type="ECO:0000313" key="1">
    <source>
        <dbReference type="EMBL" id="KAJ8680999.1"/>
    </source>
</evidence>
<dbReference type="EMBL" id="CM056742">
    <property type="protein sequence ID" value="KAJ8680999.1"/>
    <property type="molecule type" value="Genomic_DNA"/>
</dbReference>
<protein>
    <submittedName>
        <fullName evidence="1">Uncharacterized protein</fullName>
    </submittedName>
</protein>
<comment type="caution">
    <text evidence="1">The sequence shown here is derived from an EMBL/GenBank/DDBJ whole genome shotgun (WGS) entry which is preliminary data.</text>
</comment>
<gene>
    <name evidence="1" type="ORF">QAD02_016786</name>
</gene>
<proteinExistence type="predicted"/>
<dbReference type="Proteomes" id="UP001239111">
    <property type="component" value="Chromosome 2"/>
</dbReference>
<keyword evidence="2" id="KW-1185">Reference proteome</keyword>
<reference evidence="1" key="1">
    <citation type="submission" date="2023-04" db="EMBL/GenBank/DDBJ databases">
        <title>A chromosome-level genome assembly of the parasitoid wasp Eretmocerus hayati.</title>
        <authorList>
            <person name="Zhong Y."/>
            <person name="Liu S."/>
            <person name="Liu Y."/>
        </authorList>
    </citation>
    <scope>NUCLEOTIDE SEQUENCE</scope>
    <source>
        <strain evidence="1">ZJU_SS_LIU_2023</strain>
    </source>
</reference>
<organism evidence="1 2">
    <name type="scientific">Eretmocerus hayati</name>
    <dbReference type="NCBI Taxonomy" id="131215"/>
    <lineage>
        <taxon>Eukaryota</taxon>
        <taxon>Metazoa</taxon>
        <taxon>Ecdysozoa</taxon>
        <taxon>Arthropoda</taxon>
        <taxon>Hexapoda</taxon>
        <taxon>Insecta</taxon>
        <taxon>Pterygota</taxon>
        <taxon>Neoptera</taxon>
        <taxon>Endopterygota</taxon>
        <taxon>Hymenoptera</taxon>
        <taxon>Apocrita</taxon>
        <taxon>Proctotrupomorpha</taxon>
        <taxon>Chalcidoidea</taxon>
        <taxon>Aphelinidae</taxon>
        <taxon>Aphelininae</taxon>
        <taxon>Eretmocerus</taxon>
    </lineage>
</organism>
<accession>A0ACC2PCH9</accession>
<evidence type="ECO:0000313" key="2">
    <source>
        <dbReference type="Proteomes" id="UP001239111"/>
    </source>
</evidence>
<name>A0ACC2PCH9_9HYME</name>